<organism evidence="2 3">
    <name type="scientific">Nanobdella aerobiophila</name>
    <dbReference type="NCBI Taxonomy" id="2586965"/>
    <lineage>
        <taxon>Archaea</taxon>
        <taxon>Nanobdellota</taxon>
        <taxon>Nanobdellia</taxon>
        <taxon>Nanobdellales</taxon>
        <taxon>Nanobdellaceae</taxon>
        <taxon>Nanobdella</taxon>
    </lineage>
</organism>
<gene>
    <name evidence="2" type="ORF">MJ1_0544</name>
</gene>
<dbReference type="InterPro" id="IPR002744">
    <property type="entry name" value="MIP18-like"/>
</dbReference>
<dbReference type="Gene3D" id="3.30.300.130">
    <property type="entry name" value="Fe-S cluster assembly (FSCA)"/>
    <property type="match status" value="1"/>
</dbReference>
<dbReference type="RefSeq" id="WP_258393011.1">
    <property type="nucleotide sequence ID" value="NZ_AP019769.1"/>
</dbReference>
<sequence>MVKTEEIMEKLKEVIDPELGYDVVSLGEIEEIKEENNKFIIVFLPTTPLCPFIPAILDQIEEKMNELKVDYEVEIDNETKWSLDRVNIDIKKRLGL</sequence>
<proteinExistence type="predicted"/>
<dbReference type="AlphaFoldDB" id="A0A915SAE2"/>
<keyword evidence="3" id="KW-1185">Reference proteome</keyword>
<dbReference type="Pfam" id="PF01883">
    <property type="entry name" value="FeS_assembly_P"/>
    <property type="match status" value="1"/>
</dbReference>
<protein>
    <submittedName>
        <fullName evidence="2">Metal-sulfur cluster biosynthetic enzyme</fullName>
    </submittedName>
</protein>
<accession>A0A915SAE2</accession>
<dbReference type="KEGG" id="naer:MJ1_0544"/>
<feature type="domain" description="MIP18 family-like" evidence="1">
    <location>
        <begin position="5"/>
        <end position="74"/>
    </location>
</feature>
<evidence type="ECO:0000313" key="2">
    <source>
        <dbReference type="EMBL" id="BBL45697.1"/>
    </source>
</evidence>
<name>A0A915SAE2_9ARCH</name>
<evidence type="ECO:0000313" key="3">
    <source>
        <dbReference type="Proteomes" id="UP001055553"/>
    </source>
</evidence>
<evidence type="ECO:0000259" key="1">
    <source>
        <dbReference type="Pfam" id="PF01883"/>
    </source>
</evidence>
<dbReference type="InterPro" id="IPR034904">
    <property type="entry name" value="FSCA_dom_sf"/>
</dbReference>
<dbReference type="InterPro" id="IPR052339">
    <property type="entry name" value="Fe-S_Maturation_MIP18"/>
</dbReference>
<dbReference type="SUPFAM" id="SSF117916">
    <property type="entry name" value="Fe-S cluster assembly (FSCA) domain-like"/>
    <property type="match status" value="1"/>
</dbReference>
<reference evidence="3" key="1">
    <citation type="journal article" date="2022" name="Int. J. Syst. Evol. Microbiol.">
        <title>Nanobdella aerobiophila gen. nov., sp. nov., a thermoacidophilic, obligate ectosymbiotic archaeon, and proposal of Nanobdellaceae fam. nov., Nanobdellales ord. nov. and Nanobdellia class. nov.</title>
        <authorList>
            <person name="Kato S."/>
            <person name="Ogasawara A."/>
            <person name="Itoh T."/>
            <person name="Sakai H.D."/>
            <person name="Shimizu M."/>
            <person name="Yuki M."/>
            <person name="Kaneko M."/>
            <person name="Takashina T."/>
            <person name="Ohkuma M."/>
        </authorList>
    </citation>
    <scope>NUCLEOTIDE SEQUENCE [LARGE SCALE GENOMIC DNA]</scope>
    <source>
        <strain evidence="3">MJ1</strain>
    </source>
</reference>
<dbReference type="PANTHER" id="PTHR42831">
    <property type="entry name" value="FE-S PROTEIN MATURATION AUXILIARY FACTOR YITW"/>
    <property type="match status" value="1"/>
</dbReference>
<dbReference type="Proteomes" id="UP001055553">
    <property type="component" value="Chromosome"/>
</dbReference>
<dbReference type="PANTHER" id="PTHR42831:SF1">
    <property type="entry name" value="FE-S PROTEIN MATURATION AUXILIARY FACTOR YITW"/>
    <property type="match status" value="1"/>
</dbReference>
<dbReference type="EMBL" id="AP019769">
    <property type="protein sequence ID" value="BBL45697.1"/>
    <property type="molecule type" value="Genomic_DNA"/>
</dbReference>
<dbReference type="GeneID" id="74568490"/>